<dbReference type="Proteomes" id="UP001489004">
    <property type="component" value="Unassembled WGS sequence"/>
</dbReference>
<evidence type="ECO:0000256" key="7">
    <source>
        <dbReference type="ARBA" id="ARBA00023002"/>
    </source>
</evidence>
<evidence type="ECO:0000256" key="4">
    <source>
        <dbReference type="ARBA" id="ARBA00022559"/>
    </source>
</evidence>
<dbReference type="InterPro" id="IPR019794">
    <property type="entry name" value="Peroxidases_AS"/>
</dbReference>
<evidence type="ECO:0000313" key="12">
    <source>
        <dbReference type="Proteomes" id="UP001489004"/>
    </source>
</evidence>
<feature type="chain" id="PRO_5043721599" description="L-ascorbate peroxidase" evidence="9">
    <location>
        <begin position="35"/>
        <end position="294"/>
    </location>
</feature>
<dbReference type="Gene3D" id="1.10.520.10">
    <property type="match status" value="1"/>
</dbReference>
<feature type="signal peptide" evidence="9">
    <location>
        <begin position="1"/>
        <end position="34"/>
    </location>
</feature>
<keyword evidence="12" id="KW-1185">Reference proteome</keyword>
<dbReference type="PROSITE" id="PS00435">
    <property type="entry name" value="PEROXIDASE_1"/>
    <property type="match status" value="1"/>
</dbReference>
<feature type="domain" description="Plant heme peroxidase family profile" evidence="10">
    <location>
        <begin position="80"/>
        <end position="294"/>
    </location>
</feature>
<comment type="similarity">
    <text evidence="2">Belongs to the peroxidase family. Ascorbate peroxidase subfamily.</text>
</comment>
<sequence>MKAHRFFACSAALAATAWLATLLHTLAVPHTVSAQVFSQFLQTRTPDSPVAPSHQLADEEVTRIMQVINPIFQGAITLDTAPGLLRLAFHDSGTFNGKTGKGGMNGSIRFELQQGVNVALAQPLAVAQAIQQSAAASGAVLSLADVIALAGAAAVFLVGGPSIAIPLGRTDALQADAAGQLPQPSSSADQLIALFGGNGYTIQDLVALSGAHTIGQSHATDPKGMLDPATPALFDNSYYRMLLQGGGSFPSDRGLASHPQTAPLVAQFAADQKAFFQAFTAAYQKLCNQGVIFV</sequence>
<evidence type="ECO:0000256" key="2">
    <source>
        <dbReference type="ARBA" id="ARBA00006873"/>
    </source>
</evidence>
<dbReference type="InterPro" id="IPR002207">
    <property type="entry name" value="Peroxidase_I"/>
</dbReference>
<dbReference type="EMBL" id="JALJOR010000017">
    <property type="protein sequence ID" value="KAK9804902.1"/>
    <property type="molecule type" value="Genomic_DNA"/>
</dbReference>
<evidence type="ECO:0000256" key="5">
    <source>
        <dbReference type="ARBA" id="ARBA00022617"/>
    </source>
</evidence>
<dbReference type="PRINTS" id="PR00459">
    <property type="entry name" value="ASPEROXIDASE"/>
</dbReference>
<dbReference type="AlphaFoldDB" id="A0AAW1P7U4"/>
<dbReference type="GO" id="GO:0046872">
    <property type="term" value="F:metal ion binding"/>
    <property type="evidence" value="ECO:0007669"/>
    <property type="project" value="UniProtKB-KW"/>
</dbReference>
<evidence type="ECO:0000256" key="8">
    <source>
        <dbReference type="ARBA" id="ARBA00023004"/>
    </source>
</evidence>
<keyword evidence="8" id="KW-0408">Iron</keyword>
<dbReference type="GO" id="GO:0000302">
    <property type="term" value="P:response to reactive oxygen species"/>
    <property type="evidence" value="ECO:0007669"/>
    <property type="project" value="TreeGrafter"/>
</dbReference>
<dbReference type="Pfam" id="PF00141">
    <property type="entry name" value="peroxidase"/>
    <property type="match status" value="1"/>
</dbReference>
<dbReference type="Gene3D" id="1.10.420.10">
    <property type="entry name" value="Peroxidase, domain 2"/>
    <property type="match status" value="2"/>
</dbReference>
<dbReference type="GO" id="GO:0042744">
    <property type="term" value="P:hydrogen peroxide catabolic process"/>
    <property type="evidence" value="ECO:0007669"/>
    <property type="project" value="TreeGrafter"/>
</dbReference>
<protein>
    <recommendedName>
        <fullName evidence="3">L-ascorbate peroxidase</fullName>
        <ecNumber evidence="3">1.11.1.11</ecNumber>
    </recommendedName>
</protein>
<dbReference type="PRINTS" id="PR00458">
    <property type="entry name" value="PEROXIDASE"/>
</dbReference>
<keyword evidence="6" id="KW-0479">Metal-binding</keyword>
<dbReference type="InterPro" id="IPR002016">
    <property type="entry name" value="Haem_peroxidase"/>
</dbReference>
<dbReference type="PROSITE" id="PS00436">
    <property type="entry name" value="PEROXIDASE_2"/>
    <property type="match status" value="1"/>
</dbReference>
<evidence type="ECO:0000256" key="3">
    <source>
        <dbReference type="ARBA" id="ARBA00012940"/>
    </source>
</evidence>
<keyword evidence="7" id="KW-0560">Oxidoreductase</keyword>
<evidence type="ECO:0000313" key="11">
    <source>
        <dbReference type="EMBL" id="KAK9804902.1"/>
    </source>
</evidence>
<proteinExistence type="inferred from homology"/>
<dbReference type="InterPro" id="IPR044831">
    <property type="entry name" value="Ccp1-like"/>
</dbReference>
<gene>
    <name evidence="11" type="ORF">WJX72_010887</name>
</gene>
<dbReference type="GO" id="GO:0016688">
    <property type="term" value="F:L-ascorbate peroxidase activity"/>
    <property type="evidence" value="ECO:0007669"/>
    <property type="project" value="UniProtKB-EC"/>
</dbReference>
<comment type="cofactor">
    <cofactor evidence="1">
        <name>heme b</name>
        <dbReference type="ChEBI" id="CHEBI:60344"/>
    </cofactor>
</comment>
<reference evidence="11 12" key="1">
    <citation type="journal article" date="2024" name="Nat. Commun.">
        <title>Phylogenomics reveals the evolutionary origins of lichenization in chlorophyte algae.</title>
        <authorList>
            <person name="Puginier C."/>
            <person name="Libourel C."/>
            <person name="Otte J."/>
            <person name="Skaloud P."/>
            <person name="Haon M."/>
            <person name="Grisel S."/>
            <person name="Petersen M."/>
            <person name="Berrin J.G."/>
            <person name="Delaux P.M."/>
            <person name="Dal Grande F."/>
            <person name="Keller J."/>
        </authorList>
    </citation>
    <scope>NUCLEOTIDE SEQUENCE [LARGE SCALE GENOMIC DNA]</scope>
    <source>
        <strain evidence="11 12">SAG 2043</strain>
    </source>
</reference>
<dbReference type="InterPro" id="IPR019793">
    <property type="entry name" value="Peroxidases_heam-ligand_BS"/>
</dbReference>
<dbReference type="EC" id="1.11.1.11" evidence="3"/>
<dbReference type="GO" id="GO:0034599">
    <property type="term" value="P:cellular response to oxidative stress"/>
    <property type="evidence" value="ECO:0007669"/>
    <property type="project" value="InterPro"/>
</dbReference>
<dbReference type="PROSITE" id="PS50873">
    <property type="entry name" value="PEROXIDASE_4"/>
    <property type="match status" value="1"/>
</dbReference>
<dbReference type="PANTHER" id="PTHR31356">
    <property type="entry name" value="THYLAKOID LUMENAL 29 KDA PROTEIN, CHLOROPLASTIC-RELATED"/>
    <property type="match status" value="1"/>
</dbReference>
<keyword evidence="9" id="KW-0732">Signal</keyword>
<evidence type="ECO:0000256" key="1">
    <source>
        <dbReference type="ARBA" id="ARBA00001970"/>
    </source>
</evidence>
<dbReference type="InterPro" id="IPR010255">
    <property type="entry name" value="Haem_peroxidase_sf"/>
</dbReference>
<keyword evidence="5" id="KW-0349">Heme</keyword>
<keyword evidence="4" id="KW-0575">Peroxidase</keyword>
<accession>A0AAW1P7U4</accession>
<dbReference type="SUPFAM" id="SSF48113">
    <property type="entry name" value="Heme-dependent peroxidases"/>
    <property type="match status" value="1"/>
</dbReference>
<evidence type="ECO:0000259" key="10">
    <source>
        <dbReference type="PROSITE" id="PS50873"/>
    </source>
</evidence>
<evidence type="ECO:0000256" key="9">
    <source>
        <dbReference type="SAM" id="SignalP"/>
    </source>
</evidence>
<name>A0AAW1P7U4_9CHLO</name>
<comment type="caution">
    <text evidence="11">The sequence shown here is derived from an EMBL/GenBank/DDBJ whole genome shotgun (WGS) entry which is preliminary data.</text>
</comment>
<dbReference type="GO" id="GO:0020037">
    <property type="term" value="F:heme binding"/>
    <property type="evidence" value="ECO:0007669"/>
    <property type="project" value="InterPro"/>
</dbReference>
<organism evidence="11 12">
    <name type="scientific">[Myrmecia] bisecta</name>
    <dbReference type="NCBI Taxonomy" id="41462"/>
    <lineage>
        <taxon>Eukaryota</taxon>
        <taxon>Viridiplantae</taxon>
        <taxon>Chlorophyta</taxon>
        <taxon>core chlorophytes</taxon>
        <taxon>Trebouxiophyceae</taxon>
        <taxon>Trebouxiales</taxon>
        <taxon>Trebouxiaceae</taxon>
        <taxon>Myrmecia</taxon>
    </lineage>
</organism>
<dbReference type="PANTHER" id="PTHR31356:SF8">
    <property type="entry name" value="L-ASCORBATE PEROXIDASE 6-RELATED"/>
    <property type="match status" value="1"/>
</dbReference>
<evidence type="ECO:0000256" key="6">
    <source>
        <dbReference type="ARBA" id="ARBA00022723"/>
    </source>
</evidence>